<evidence type="ECO:0000313" key="3">
    <source>
        <dbReference type="EMBL" id="WWX25903.1"/>
    </source>
</evidence>
<evidence type="ECO:0000256" key="1">
    <source>
        <dbReference type="SAM" id="MobiDB-lite"/>
    </source>
</evidence>
<dbReference type="SUPFAM" id="SSF46894">
    <property type="entry name" value="C-terminal effector domain of the bipartite response regulators"/>
    <property type="match status" value="1"/>
</dbReference>
<dbReference type="Gene3D" id="1.10.10.10">
    <property type="entry name" value="Winged helix-like DNA-binding domain superfamily/Winged helix DNA-binding domain"/>
    <property type="match status" value="1"/>
</dbReference>
<accession>A0ABZ2J6J9</accession>
<dbReference type="CDD" id="cd06170">
    <property type="entry name" value="LuxR_C_like"/>
    <property type="match status" value="1"/>
</dbReference>
<sequence length="321" mass="36494">MPQNPKADTPANDTAASHHEPPPLWRLPLPATISGRTEIALRERVKELNCLYGITKLAGQHHSSLDNFLQELVEFLPPSWQHADHTCAEITFEDRLYLSLNFQETPWHQSAPIFLNNKAVGKCAIYYTVEYPTAYEGPFLREERELLNAVADQIGSIAGQLSADLELEELNQQLKLERQALRESNTALKVILSRNEQQQQDIRCDIRHNVEKILLPIMDSVVIHLPASQKKYVELLKENLKEITSPFIGNLSSNFFALSPTEIIICNMVKNGMTSKEIAEIRGVSTTTIHHHREKIRRKLGIANQEVNLATFLQHNIIETE</sequence>
<dbReference type="InterPro" id="IPR000792">
    <property type="entry name" value="Tscrpt_reg_LuxR_C"/>
</dbReference>
<name>A0ABZ2J6J9_9CHLR</name>
<evidence type="ECO:0000259" key="2">
    <source>
        <dbReference type="PROSITE" id="PS50043"/>
    </source>
</evidence>
<dbReference type="SMART" id="SM00421">
    <property type="entry name" value="HTH_LUXR"/>
    <property type="match status" value="1"/>
</dbReference>
<dbReference type="Proteomes" id="UP001375370">
    <property type="component" value="Chromosome"/>
</dbReference>
<dbReference type="InterPro" id="IPR016032">
    <property type="entry name" value="Sig_transdc_resp-reg_C-effctor"/>
</dbReference>
<feature type="domain" description="HTH luxR-type" evidence="2">
    <location>
        <begin position="251"/>
        <end position="316"/>
    </location>
</feature>
<gene>
    <name evidence="3" type="ORF">V8247_02735</name>
</gene>
<keyword evidence="4" id="KW-1185">Reference proteome</keyword>
<dbReference type="EMBL" id="CP146612">
    <property type="protein sequence ID" value="WWX25903.1"/>
    <property type="molecule type" value="Genomic_DNA"/>
</dbReference>
<reference evidence="3 4" key="1">
    <citation type="submission" date="2024-03" db="EMBL/GenBank/DDBJ databases">
        <title>A Dehalogenimonas Isolated from Estuarine Sediments Dihaloeliminates Chlorinated Alkanes.</title>
        <authorList>
            <person name="Yang Y."/>
            <person name="Wang H."/>
        </authorList>
    </citation>
    <scope>NUCLEOTIDE SEQUENCE [LARGE SCALE GENOMIC DNA]</scope>
    <source>
        <strain evidence="3 4">W</strain>
    </source>
</reference>
<dbReference type="InterPro" id="IPR036388">
    <property type="entry name" value="WH-like_DNA-bd_sf"/>
</dbReference>
<organism evidence="3 4">
    <name type="scientific">Candidatus Dehalogenimonas loeffleri</name>
    <dbReference type="NCBI Taxonomy" id="3127115"/>
    <lineage>
        <taxon>Bacteria</taxon>
        <taxon>Bacillati</taxon>
        <taxon>Chloroflexota</taxon>
        <taxon>Dehalococcoidia</taxon>
        <taxon>Dehalococcoidales</taxon>
        <taxon>Dehalococcoidaceae</taxon>
        <taxon>Dehalogenimonas</taxon>
    </lineage>
</organism>
<dbReference type="PROSITE" id="PS50043">
    <property type="entry name" value="HTH_LUXR_2"/>
    <property type="match status" value="1"/>
</dbReference>
<proteinExistence type="predicted"/>
<feature type="region of interest" description="Disordered" evidence="1">
    <location>
        <begin position="1"/>
        <end position="24"/>
    </location>
</feature>
<dbReference type="Pfam" id="PF00196">
    <property type="entry name" value="GerE"/>
    <property type="match status" value="1"/>
</dbReference>
<dbReference type="RefSeq" id="WP_338738525.1">
    <property type="nucleotide sequence ID" value="NZ_CP146612.1"/>
</dbReference>
<protein>
    <submittedName>
        <fullName evidence="3">Helix-turn-helix transcriptional regulator</fullName>
    </submittedName>
</protein>
<dbReference type="PRINTS" id="PR00038">
    <property type="entry name" value="HTHLUXR"/>
</dbReference>
<evidence type="ECO:0000313" key="4">
    <source>
        <dbReference type="Proteomes" id="UP001375370"/>
    </source>
</evidence>